<gene>
    <name evidence="1" type="ORF">ACE1B6_20370</name>
</gene>
<dbReference type="RefSeq" id="WP_413259097.1">
    <property type="nucleotide sequence ID" value="NZ_JBHFNS010000077.1"/>
</dbReference>
<dbReference type="Proteomes" id="UP001576776">
    <property type="component" value="Unassembled WGS sequence"/>
</dbReference>
<name>A0ABV4YFK5_9CYAN</name>
<evidence type="ECO:0000313" key="2">
    <source>
        <dbReference type="Proteomes" id="UP001576776"/>
    </source>
</evidence>
<accession>A0ABV4YFK5</accession>
<proteinExistence type="predicted"/>
<comment type="caution">
    <text evidence="1">The sequence shown here is derived from an EMBL/GenBank/DDBJ whole genome shotgun (WGS) entry which is preliminary data.</text>
</comment>
<keyword evidence="2" id="KW-1185">Reference proteome</keyword>
<dbReference type="EMBL" id="JBHFNS010000077">
    <property type="protein sequence ID" value="MFB2937610.1"/>
    <property type="molecule type" value="Genomic_DNA"/>
</dbReference>
<organism evidence="1 2">
    <name type="scientific">Floridaenema fluviatile BLCC-F154</name>
    <dbReference type="NCBI Taxonomy" id="3153640"/>
    <lineage>
        <taxon>Bacteria</taxon>
        <taxon>Bacillati</taxon>
        <taxon>Cyanobacteriota</taxon>
        <taxon>Cyanophyceae</taxon>
        <taxon>Oscillatoriophycideae</taxon>
        <taxon>Aerosakkonematales</taxon>
        <taxon>Aerosakkonemataceae</taxon>
        <taxon>Floridanema</taxon>
        <taxon>Floridanema fluviatile</taxon>
    </lineage>
</organism>
<sequence>MLKNTGIQNKQVLLTSAGTAVGVAIEREIIKNILRKLEAG</sequence>
<protein>
    <submittedName>
        <fullName evidence="1">Uncharacterized protein</fullName>
    </submittedName>
</protein>
<reference evidence="1 2" key="1">
    <citation type="submission" date="2024-09" db="EMBL/GenBank/DDBJ databases">
        <title>Floridaenema gen nov. (Aerosakkonemataceae, Aerosakkonematales ord. nov., Cyanobacteria) from benthic tropical and subtropical fresh waters, with the description of four new species.</title>
        <authorList>
            <person name="Moretto J.A."/>
            <person name="Berthold D.E."/>
            <person name="Lefler F.W."/>
            <person name="Huang I.-S."/>
            <person name="Laughinghouse H. IV."/>
        </authorList>
    </citation>
    <scope>NUCLEOTIDE SEQUENCE [LARGE SCALE GENOMIC DNA]</scope>
    <source>
        <strain evidence="1 2">BLCC-F154</strain>
    </source>
</reference>
<evidence type="ECO:0000313" key="1">
    <source>
        <dbReference type="EMBL" id="MFB2937610.1"/>
    </source>
</evidence>